<evidence type="ECO:0000313" key="2">
    <source>
        <dbReference type="Proteomes" id="UP001187192"/>
    </source>
</evidence>
<dbReference type="EMBL" id="BTGU01001039">
    <property type="protein sequence ID" value="GMN70128.1"/>
    <property type="molecule type" value="Genomic_DNA"/>
</dbReference>
<keyword evidence="2" id="KW-1185">Reference proteome</keyword>
<name>A0AA88JAR4_FICCA</name>
<reference evidence="1" key="1">
    <citation type="submission" date="2023-07" db="EMBL/GenBank/DDBJ databases">
        <title>draft genome sequence of fig (Ficus carica).</title>
        <authorList>
            <person name="Takahashi T."/>
            <person name="Nishimura K."/>
        </authorList>
    </citation>
    <scope>NUCLEOTIDE SEQUENCE</scope>
</reference>
<proteinExistence type="predicted"/>
<protein>
    <submittedName>
        <fullName evidence="1">Uncharacterized protein</fullName>
    </submittedName>
</protein>
<accession>A0AA88JAR4</accession>
<dbReference type="Proteomes" id="UP001187192">
    <property type="component" value="Unassembled WGS sequence"/>
</dbReference>
<sequence length="81" mass="8893">MNGTLVTRREAERRKHRHLGPHGHVAITEWRSSCTVGSTQKLSGNLLKRECGKLAQGEGCTRQGLCAPSARVRGDMWGPRG</sequence>
<gene>
    <name evidence="1" type="ORF">TIFTF001_039173</name>
</gene>
<dbReference type="AlphaFoldDB" id="A0AA88JAR4"/>
<organism evidence="1 2">
    <name type="scientific">Ficus carica</name>
    <name type="common">Common fig</name>
    <dbReference type="NCBI Taxonomy" id="3494"/>
    <lineage>
        <taxon>Eukaryota</taxon>
        <taxon>Viridiplantae</taxon>
        <taxon>Streptophyta</taxon>
        <taxon>Embryophyta</taxon>
        <taxon>Tracheophyta</taxon>
        <taxon>Spermatophyta</taxon>
        <taxon>Magnoliopsida</taxon>
        <taxon>eudicotyledons</taxon>
        <taxon>Gunneridae</taxon>
        <taxon>Pentapetalae</taxon>
        <taxon>rosids</taxon>
        <taxon>fabids</taxon>
        <taxon>Rosales</taxon>
        <taxon>Moraceae</taxon>
        <taxon>Ficeae</taxon>
        <taxon>Ficus</taxon>
    </lineage>
</organism>
<evidence type="ECO:0000313" key="1">
    <source>
        <dbReference type="EMBL" id="GMN70128.1"/>
    </source>
</evidence>
<comment type="caution">
    <text evidence="1">The sequence shown here is derived from an EMBL/GenBank/DDBJ whole genome shotgun (WGS) entry which is preliminary data.</text>
</comment>